<gene>
    <name evidence="6" type="ORF">QSP1433_LOCUS13311</name>
</gene>
<protein>
    <recommendedName>
        <fullName evidence="5">NADH:ubiquinone oxidoreductase intermediate-associated protein 30 domain-containing protein</fullName>
    </recommendedName>
</protein>
<dbReference type="GO" id="GO:0005739">
    <property type="term" value="C:mitochondrion"/>
    <property type="evidence" value="ECO:0007669"/>
    <property type="project" value="UniProtKB-SubCell"/>
</dbReference>
<proteinExistence type="inferred from homology"/>
<dbReference type="SUPFAM" id="SSF49785">
    <property type="entry name" value="Galactose-binding domain-like"/>
    <property type="match status" value="1"/>
</dbReference>
<accession>A0A7S2SEI9</accession>
<dbReference type="InterPro" id="IPR013857">
    <property type="entry name" value="NADH-UbQ_OxRdtase-assoc_prot30"/>
</dbReference>
<dbReference type="GO" id="GO:0032981">
    <property type="term" value="P:mitochondrial respiratory chain complex I assembly"/>
    <property type="evidence" value="ECO:0007669"/>
    <property type="project" value="TreeGrafter"/>
</dbReference>
<dbReference type="InterPro" id="IPR039131">
    <property type="entry name" value="NDUFAF1"/>
</dbReference>
<reference evidence="6" key="1">
    <citation type="submission" date="2021-01" db="EMBL/GenBank/DDBJ databases">
        <authorList>
            <person name="Corre E."/>
            <person name="Pelletier E."/>
            <person name="Niang G."/>
            <person name="Scheremetjew M."/>
            <person name="Finn R."/>
            <person name="Kale V."/>
            <person name="Holt S."/>
            <person name="Cochrane G."/>
            <person name="Meng A."/>
            <person name="Brown T."/>
            <person name="Cohen L."/>
        </authorList>
    </citation>
    <scope>NUCLEOTIDE SEQUENCE</scope>
    <source>
        <strain evidence="6">NY070348D</strain>
    </source>
</reference>
<evidence type="ECO:0000259" key="5">
    <source>
        <dbReference type="Pfam" id="PF08547"/>
    </source>
</evidence>
<comment type="subcellular location">
    <subcellularLocation>
        <location evidence="1">Mitochondrion</location>
    </subcellularLocation>
</comment>
<name>A0A7S2SEI9_9STRA</name>
<evidence type="ECO:0000256" key="1">
    <source>
        <dbReference type="ARBA" id="ARBA00004173"/>
    </source>
</evidence>
<evidence type="ECO:0000256" key="2">
    <source>
        <dbReference type="ARBA" id="ARBA00007884"/>
    </source>
</evidence>
<keyword evidence="4" id="KW-0143">Chaperone</keyword>
<dbReference type="AlphaFoldDB" id="A0A7S2SEI9"/>
<keyword evidence="3" id="KW-0496">Mitochondrion</keyword>
<comment type="similarity">
    <text evidence="2">Belongs to the CIA30 family.</text>
</comment>
<organism evidence="6">
    <name type="scientific">Mucochytrium quahogii</name>
    <dbReference type="NCBI Taxonomy" id="96639"/>
    <lineage>
        <taxon>Eukaryota</taxon>
        <taxon>Sar</taxon>
        <taxon>Stramenopiles</taxon>
        <taxon>Bigyra</taxon>
        <taxon>Labyrinthulomycetes</taxon>
        <taxon>Thraustochytrida</taxon>
        <taxon>Thraustochytriidae</taxon>
        <taxon>Mucochytrium</taxon>
    </lineage>
</organism>
<evidence type="ECO:0000313" key="6">
    <source>
        <dbReference type="EMBL" id="CAD9697733.1"/>
    </source>
</evidence>
<dbReference type="EMBL" id="HBHK01020922">
    <property type="protein sequence ID" value="CAD9697733.1"/>
    <property type="molecule type" value="Transcribed_RNA"/>
</dbReference>
<feature type="domain" description="NADH:ubiquinone oxidoreductase intermediate-associated protein 30" evidence="5">
    <location>
        <begin position="37"/>
        <end position="192"/>
    </location>
</feature>
<dbReference type="GO" id="GO:0006120">
    <property type="term" value="P:mitochondrial electron transport, NADH to ubiquinone"/>
    <property type="evidence" value="ECO:0007669"/>
    <property type="project" value="TreeGrafter"/>
</dbReference>
<dbReference type="PANTHER" id="PTHR13194:SF18">
    <property type="entry name" value="COMPLEX I INTERMEDIATE-ASSOCIATED PROTEIN 30, MITOCHONDRIAL"/>
    <property type="match status" value="1"/>
</dbReference>
<dbReference type="Pfam" id="PF08547">
    <property type="entry name" value="CIA30"/>
    <property type="match status" value="1"/>
</dbReference>
<dbReference type="InterPro" id="IPR008979">
    <property type="entry name" value="Galactose-bd-like_sf"/>
</dbReference>
<evidence type="ECO:0000256" key="4">
    <source>
        <dbReference type="ARBA" id="ARBA00023186"/>
    </source>
</evidence>
<dbReference type="PANTHER" id="PTHR13194">
    <property type="entry name" value="COMPLEX I INTERMEDIATE-ASSOCIATED PROTEIN 30"/>
    <property type="match status" value="1"/>
</dbReference>
<sequence>MFGKLWHRFSRRANSLKKFEPLGPLYDFRSDGNALSGPKRWAVGSDEDYGGQSTAVWSLEDDKAVFSGHLSLDPSVEVHRTGFAHCLGRLPWHLRDATGYNGLELTVKADHHRYLVNVKPKTFIPDDLYQGLLVISEELRGEWVTARLHFRDFVLTGRGRLKTEYREFDSRELLSLGFSVQDEVEGDFRLEVESINLCWPDGDISNSHEKTMEERYNERFRR</sequence>
<evidence type="ECO:0000256" key="3">
    <source>
        <dbReference type="ARBA" id="ARBA00023128"/>
    </source>
</evidence>
<dbReference type="GO" id="GO:0051082">
    <property type="term" value="F:unfolded protein binding"/>
    <property type="evidence" value="ECO:0007669"/>
    <property type="project" value="TreeGrafter"/>
</dbReference>